<dbReference type="Proteomes" id="UP000035067">
    <property type="component" value="Unassembled WGS sequence"/>
</dbReference>
<dbReference type="EMBL" id="JXQG01000001">
    <property type="protein sequence ID" value="KKZ13480.1"/>
    <property type="molecule type" value="Genomic_DNA"/>
</dbReference>
<dbReference type="CDD" id="cd06588">
    <property type="entry name" value="PhnB_like"/>
    <property type="match status" value="1"/>
</dbReference>
<dbReference type="InterPro" id="IPR029068">
    <property type="entry name" value="Glyas_Bleomycin-R_OHBP_Dase"/>
</dbReference>
<dbReference type="Gene3D" id="3.10.180.10">
    <property type="entry name" value="2,3-Dihydroxybiphenyl 1,2-Dioxygenase, domain 1"/>
    <property type="match status" value="1"/>
</dbReference>
<evidence type="ECO:0000313" key="3">
    <source>
        <dbReference type="Proteomes" id="UP000035067"/>
    </source>
</evidence>
<dbReference type="PATRIC" id="fig|1604020.3.peg.304"/>
<evidence type="ECO:0000259" key="1">
    <source>
        <dbReference type="Pfam" id="PF06983"/>
    </source>
</evidence>
<dbReference type="PANTHER" id="PTHR33990:SF1">
    <property type="entry name" value="PROTEIN YJDN"/>
    <property type="match status" value="1"/>
</dbReference>
<comment type="caution">
    <text evidence="2">The sequence shown here is derived from an EMBL/GenBank/DDBJ whole genome shotgun (WGS) entry which is preliminary data.</text>
</comment>
<sequence length="145" mass="16109">MRTLEACLHFDGNCREVLDFYRSVFGGDHLILQTFGDGSPDMVVPESEHHKIMHATLNVGDGILMGSDIPTNMADCIRLSLVVGNNISLSYSPPSKADTNELFAKLSARDKVTMPPREIFWGTYFGTCTDRFGIHWQLNCNPSQG</sequence>
<dbReference type="PANTHER" id="PTHR33990">
    <property type="entry name" value="PROTEIN YJDN-RELATED"/>
    <property type="match status" value="1"/>
</dbReference>
<proteinExistence type="predicted"/>
<reference evidence="2 3" key="1">
    <citation type="submission" date="2015-01" db="EMBL/GenBank/DDBJ databases">
        <title>Lifestyle Evolution in Cyanobacterial Symbionts of Sponges.</title>
        <authorList>
            <person name="Burgsdorf I."/>
            <person name="Slaby B.M."/>
            <person name="Handley K.M."/>
            <person name="Haber M."/>
            <person name="Blom J."/>
            <person name="Marshall C.W."/>
            <person name="Gilbert J.A."/>
            <person name="Hentschel U."/>
            <person name="Steindler L."/>
        </authorList>
    </citation>
    <scope>NUCLEOTIDE SEQUENCE [LARGE SCALE GENOMIC DNA]</scope>
    <source>
        <strain evidence="2">SP3</strain>
    </source>
</reference>
<dbReference type="SUPFAM" id="SSF54593">
    <property type="entry name" value="Glyoxalase/Bleomycin resistance protein/Dihydroxybiphenyl dioxygenase"/>
    <property type="match status" value="1"/>
</dbReference>
<dbReference type="InterPro" id="IPR028973">
    <property type="entry name" value="PhnB-like"/>
</dbReference>
<dbReference type="AlphaFoldDB" id="A0A0G2IX79"/>
<protein>
    <recommendedName>
        <fullName evidence="1">PhnB-like domain-containing protein</fullName>
    </recommendedName>
</protein>
<organism evidence="2 3">
    <name type="scientific">Candidatus Synechococcus spongiarum SP3</name>
    <dbReference type="NCBI Taxonomy" id="1604020"/>
    <lineage>
        <taxon>Bacteria</taxon>
        <taxon>Bacillati</taxon>
        <taxon>Cyanobacteriota</taxon>
        <taxon>Cyanophyceae</taxon>
        <taxon>Synechococcales</taxon>
        <taxon>Synechococcaceae</taxon>
        <taxon>Synechococcus</taxon>
    </lineage>
</organism>
<name>A0A0G2IX79_9SYNE</name>
<feature type="domain" description="PhnB-like" evidence="1">
    <location>
        <begin position="5"/>
        <end position="138"/>
    </location>
</feature>
<dbReference type="Pfam" id="PF06983">
    <property type="entry name" value="3-dmu-9_3-mt"/>
    <property type="match status" value="1"/>
</dbReference>
<accession>A0A0G2IX79</accession>
<gene>
    <name evidence="2" type="ORF">TE42_00500</name>
</gene>
<evidence type="ECO:0000313" key="2">
    <source>
        <dbReference type="EMBL" id="KKZ13480.1"/>
    </source>
</evidence>